<reference evidence="6" key="1">
    <citation type="journal article" date="2019" name="Int. J. Syst. Evol. Microbiol.">
        <title>The Global Catalogue of Microorganisms (GCM) 10K type strain sequencing project: providing services to taxonomists for standard genome sequencing and annotation.</title>
        <authorList>
            <consortium name="The Broad Institute Genomics Platform"/>
            <consortium name="The Broad Institute Genome Sequencing Center for Infectious Disease"/>
            <person name="Wu L."/>
            <person name="Ma J."/>
        </authorList>
    </citation>
    <scope>NUCLEOTIDE SEQUENCE [LARGE SCALE GENOMIC DNA]</scope>
    <source>
        <strain evidence="6">KCTC 3950</strain>
    </source>
</reference>
<comment type="caution">
    <text evidence="5">The sequence shown here is derived from an EMBL/GenBank/DDBJ whole genome shotgun (WGS) entry which is preliminary data.</text>
</comment>
<feature type="domain" description="HTH araC/xylS-type" evidence="4">
    <location>
        <begin position="194"/>
        <end position="293"/>
    </location>
</feature>
<dbReference type="PROSITE" id="PS01124">
    <property type="entry name" value="HTH_ARAC_FAMILY_2"/>
    <property type="match status" value="1"/>
</dbReference>
<dbReference type="SUPFAM" id="SSF46689">
    <property type="entry name" value="Homeodomain-like"/>
    <property type="match status" value="2"/>
</dbReference>
<keyword evidence="2" id="KW-0238">DNA-binding</keyword>
<dbReference type="Pfam" id="PF02311">
    <property type="entry name" value="AraC_binding"/>
    <property type="match status" value="1"/>
</dbReference>
<keyword evidence="6" id="KW-1185">Reference proteome</keyword>
<dbReference type="Gene3D" id="2.60.120.10">
    <property type="entry name" value="Jelly Rolls"/>
    <property type="match status" value="1"/>
</dbReference>
<proteinExistence type="predicted"/>
<evidence type="ECO:0000259" key="4">
    <source>
        <dbReference type="PROSITE" id="PS01124"/>
    </source>
</evidence>
<dbReference type="Gene3D" id="1.10.10.60">
    <property type="entry name" value="Homeodomain-like"/>
    <property type="match status" value="2"/>
</dbReference>
<dbReference type="Pfam" id="PF12833">
    <property type="entry name" value="HTH_18"/>
    <property type="match status" value="1"/>
</dbReference>
<evidence type="ECO:0000256" key="1">
    <source>
        <dbReference type="ARBA" id="ARBA00023015"/>
    </source>
</evidence>
<evidence type="ECO:0000313" key="6">
    <source>
        <dbReference type="Proteomes" id="UP001597541"/>
    </source>
</evidence>
<dbReference type="EMBL" id="JBHUME010000019">
    <property type="protein sequence ID" value="MFD2615430.1"/>
    <property type="molecule type" value="Genomic_DNA"/>
</dbReference>
<keyword evidence="1" id="KW-0805">Transcription regulation</keyword>
<dbReference type="Proteomes" id="UP001597541">
    <property type="component" value="Unassembled WGS sequence"/>
</dbReference>
<accession>A0ABW5PKV7</accession>
<sequence length="303" mass="35436">MKSYADDDFFRKPSFPFFIDRYTIRKDDVIPEHSHSFYELVYVVEGDAVHELLGKTYRLSAGDVFILEPRMVHSYEGGGSRDTVVYNVMFQRELLEQELGGLSGMQPFVDLFYLAPFLRKHANFAPFQSIEGKTRVQLESKLQKMEQERQGEAPGYEILVKTQFIEFFVYLSRYMMETKQFSLTEQMEGREWAQWICSMLEESYNLPVTLKEYSRMCGMSTSSFAQKFKRMTGRSFLGYKQELQIKEACRLLRTTNLPIVRIAEQTGYEDLSFFYRVFRRVTGGVTPRQYRSGIIPGESPAED</sequence>
<evidence type="ECO:0000313" key="5">
    <source>
        <dbReference type="EMBL" id="MFD2615430.1"/>
    </source>
</evidence>
<evidence type="ECO:0000256" key="3">
    <source>
        <dbReference type="ARBA" id="ARBA00023163"/>
    </source>
</evidence>
<name>A0ABW5PKV7_9BACL</name>
<dbReference type="InterPro" id="IPR014710">
    <property type="entry name" value="RmlC-like_jellyroll"/>
</dbReference>
<dbReference type="PANTHER" id="PTHR43280">
    <property type="entry name" value="ARAC-FAMILY TRANSCRIPTIONAL REGULATOR"/>
    <property type="match status" value="1"/>
</dbReference>
<dbReference type="InterPro" id="IPR037923">
    <property type="entry name" value="HTH-like"/>
</dbReference>
<protein>
    <submittedName>
        <fullName evidence="5">AraC family transcriptional regulator</fullName>
    </submittedName>
</protein>
<dbReference type="InterPro" id="IPR003313">
    <property type="entry name" value="AraC-bd"/>
</dbReference>
<gene>
    <name evidence="5" type="ORF">ACFSUF_23785</name>
</gene>
<dbReference type="InterPro" id="IPR018060">
    <property type="entry name" value="HTH_AraC"/>
</dbReference>
<dbReference type="SUPFAM" id="SSF51215">
    <property type="entry name" value="Regulatory protein AraC"/>
    <property type="match status" value="1"/>
</dbReference>
<organism evidence="5 6">
    <name type="scientific">Paenibacillus gansuensis</name>
    <dbReference type="NCBI Taxonomy" id="306542"/>
    <lineage>
        <taxon>Bacteria</taxon>
        <taxon>Bacillati</taxon>
        <taxon>Bacillota</taxon>
        <taxon>Bacilli</taxon>
        <taxon>Bacillales</taxon>
        <taxon>Paenibacillaceae</taxon>
        <taxon>Paenibacillus</taxon>
    </lineage>
</organism>
<dbReference type="RefSeq" id="WP_377607302.1">
    <property type="nucleotide sequence ID" value="NZ_JBHUME010000019.1"/>
</dbReference>
<dbReference type="InterPro" id="IPR009057">
    <property type="entry name" value="Homeodomain-like_sf"/>
</dbReference>
<evidence type="ECO:0000256" key="2">
    <source>
        <dbReference type="ARBA" id="ARBA00023125"/>
    </source>
</evidence>
<dbReference type="SMART" id="SM00342">
    <property type="entry name" value="HTH_ARAC"/>
    <property type="match status" value="1"/>
</dbReference>
<keyword evidence="3" id="KW-0804">Transcription</keyword>
<dbReference type="PANTHER" id="PTHR43280:SF2">
    <property type="entry name" value="HTH-TYPE TRANSCRIPTIONAL REGULATOR EXSA"/>
    <property type="match status" value="1"/>
</dbReference>